<dbReference type="AlphaFoldDB" id="A0A4R5D833"/>
<sequence>MRTRTRRRPDWKLSSALGIVTLVFLAPLLWVLLLALRPQSEALSSSPLPSVLTLENLHRALSRGSLVDLTQNSTILCVAVCLVVVPLSLLAGYAFARFRFKGRNLLLFVFMFSLAVPGLVNLIAIYQFYAVAGLINNPLGLIMVDVAAALPLATWLIRSFVLSIPVDMEEAATIDGCSRLGAAVRILLPLTGPVVAAVLVIVFVTTWQEFIVAQTLMSDPSMGVVSQGLLAMQGEYSTDMTGLAAGAVFISVVPVALFLLLQRRFVDGMTAGAQTG</sequence>
<keyword evidence="3" id="KW-1003">Cell membrane</keyword>
<evidence type="ECO:0000259" key="8">
    <source>
        <dbReference type="PROSITE" id="PS50928"/>
    </source>
</evidence>
<feature type="transmembrane region" description="Helical" evidence="7">
    <location>
        <begin position="182"/>
        <end position="207"/>
    </location>
</feature>
<keyword evidence="10" id="KW-1185">Reference proteome</keyword>
<keyword evidence="4 7" id="KW-0812">Transmembrane</keyword>
<dbReference type="PANTHER" id="PTHR32243">
    <property type="entry name" value="MALTOSE TRANSPORT SYSTEM PERMEASE-RELATED"/>
    <property type="match status" value="1"/>
</dbReference>
<feature type="transmembrane region" description="Helical" evidence="7">
    <location>
        <begin position="73"/>
        <end position="93"/>
    </location>
</feature>
<keyword evidence="6 7" id="KW-0472">Membrane</keyword>
<keyword evidence="5 7" id="KW-1133">Transmembrane helix</keyword>
<keyword evidence="2 7" id="KW-0813">Transport</keyword>
<dbReference type="CDD" id="cd06261">
    <property type="entry name" value="TM_PBP2"/>
    <property type="match status" value="1"/>
</dbReference>
<dbReference type="InterPro" id="IPR050901">
    <property type="entry name" value="BP-dep_ABC_trans_perm"/>
</dbReference>
<dbReference type="Pfam" id="PF00528">
    <property type="entry name" value="BPD_transp_1"/>
    <property type="match status" value="1"/>
</dbReference>
<comment type="caution">
    <text evidence="9">The sequence shown here is derived from an EMBL/GenBank/DDBJ whole genome shotgun (WGS) entry which is preliminary data.</text>
</comment>
<proteinExistence type="inferred from homology"/>
<dbReference type="EMBL" id="SMKZ01000017">
    <property type="protein sequence ID" value="TDE09699.1"/>
    <property type="molecule type" value="Genomic_DNA"/>
</dbReference>
<gene>
    <name evidence="9" type="ORF">E1269_13825</name>
</gene>
<dbReference type="InterPro" id="IPR035906">
    <property type="entry name" value="MetI-like_sf"/>
</dbReference>
<evidence type="ECO:0000256" key="4">
    <source>
        <dbReference type="ARBA" id="ARBA00022692"/>
    </source>
</evidence>
<dbReference type="GO" id="GO:0005886">
    <property type="term" value="C:plasma membrane"/>
    <property type="evidence" value="ECO:0007669"/>
    <property type="project" value="UniProtKB-SubCell"/>
</dbReference>
<evidence type="ECO:0000313" key="10">
    <source>
        <dbReference type="Proteomes" id="UP000294739"/>
    </source>
</evidence>
<feature type="domain" description="ABC transmembrane type-1" evidence="8">
    <location>
        <begin position="70"/>
        <end position="261"/>
    </location>
</feature>
<evidence type="ECO:0000313" key="9">
    <source>
        <dbReference type="EMBL" id="TDE09699.1"/>
    </source>
</evidence>
<comment type="subcellular location">
    <subcellularLocation>
        <location evidence="1 7">Cell membrane</location>
        <topology evidence="1 7">Multi-pass membrane protein</topology>
    </subcellularLocation>
</comment>
<dbReference type="PROSITE" id="PS50928">
    <property type="entry name" value="ABC_TM1"/>
    <property type="match status" value="1"/>
</dbReference>
<dbReference type="OrthoDB" id="9804439at2"/>
<reference evidence="9 10" key="1">
    <citation type="submission" date="2019-03" db="EMBL/GenBank/DDBJ databases">
        <title>Draft genome sequences of novel Actinobacteria.</title>
        <authorList>
            <person name="Sahin N."/>
            <person name="Ay H."/>
            <person name="Saygin H."/>
        </authorList>
    </citation>
    <scope>NUCLEOTIDE SEQUENCE [LARGE SCALE GENOMIC DNA]</scope>
    <source>
        <strain evidence="9 10">5K138</strain>
    </source>
</reference>
<feature type="transmembrane region" description="Helical" evidence="7">
    <location>
        <begin position="240"/>
        <end position="261"/>
    </location>
</feature>
<evidence type="ECO:0000256" key="1">
    <source>
        <dbReference type="ARBA" id="ARBA00004651"/>
    </source>
</evidence>
<name>A0A4R5D833_9ACTN</name>
<evidence type="ECO:0000256" key="7">
    <source>
        <dbReference type="RuleBase" id="RU363032"/>
    </source>
</evidence>
<protein>
    <submittedName>
        <fullName evidence="9">Carbohydrate ABC transporter permease</fullName>
    </submittedName>
</protein>
<feature type="transmembrane region" description="Helical" evidence="7">
    <location>
        <begin position="141"/>
        <end position="161"/>
    </location>
</feature>
<feature type="transmembrane region" description="Helical" evidence="7">
    <location>
        <begin position="105"/>
        <end position="129"/>
    </location>
</feature>
<organism evidence="9 10">
    <name type="scientific">Jiangella asiatica</name>
    <dbReference type="NCBI Taxonomy" id="2530372"/>
    <lineage>
        <taxon>Bacteria</taxon>
        <taxon>Bacillati</taxon>
        <taxon>Actinomycetota</taxon>
        <taxon>Actinomycetes</taxon>
        <taxon>Jiangellales</taxon>
        <taxon>Jiangellaceae</taxon>
        <taxon>Jiangella</taxon>
    </lineage>
</organism>
<dbReference type="PANTHER" id="PTHR32243:SF18">
    <property type="entry name" value="INNER MEMBRANE ABC TRANSPORTER PERMEASE PROTEIN YCJP"/>
    <property type="match status" value="1"/>
</dbReference>
<evidence type="ECO:0000256" key="2">
    <source>
        <dbReference type="ARBA" id="ARBA00022448"/>
    </source>
</evidence>
<comment type="similarity">
    <text evidence="7">Belongs to the binding-protein-dependent transport system permease family.</text>
</comment>
<dbReference type="Proteomes" id="UP000294739">
    <property type="component" value="Unassembled WGS sequence"/>
</dbReference>
<evidence type="ECO:0000256" key="3">
    <source>
        <dbReference type="ARBA" id="ARBA00022475"/>
    </source>
</evidence>
<evidence type="ECO:0000256" key="5">
    <source>
        <dbReference type="ARBA" id="ARBA00022989"/>
    </source>
</evidence>
<dbReference type="Gene3D" id="1.10.3720.10">
    <property type="entry name" value="MetI-like"/>
    <property type="match status" value="1"/>
</dbReference>
<dbReference type="SUPFAM" id="SSF161098">
    <property type="entry name" value="MetI-like"/>
    <property type="match status" value="1"/>
</dbReference>
<dbReference type="RefSeq" id="WP_131895396.1">
    <property type="nucleotide sequence ID" value="NZ_SMKZ01000017.1"/>
</dbReference>
<dbReference type="GO" id="GO:0055085">
    <property type="term" value="P:transmembrane transport"/>
    <property type="evidence" value="ECO:0007669"/>
    <property type="project" value="InterPro"/>
</dbReference>
<accession>A0A4R5D833</accession>
<dbReference type="InterPro" id="IPR000515">
    <property type="entry name" value="MetI-like"/>
</dbReference>
<dbReference type="InParanoid" id="A0A4R5D833"/>
<evidence type="ECO:0000256" key="6">
    <source>
        <dbReference type="ARBA" id="ARBA00023136"/>
    </source>
</evidence>